<evidence type="ECO:0000256" key="5">
    <source>
        <dbReference type="ARBA" id="ARBA00023212"/>
    </source>
</evidence>
<comment type="similarity">
    <text evidence="2">Belongs to the KIF-binding protein family.</text>
</comment>
<dbReference type="PANTHER" id="PTHR46321:SF1">
    <property type="entry name" value="KIF-BINDING PROTEIN"/>
    <property type="match status" value="1"/>
</dbReference>
<organism evidence="6">
    <name type="scientific">Parasteatoda tepidariorum</name>
    <name type="common">Common house spider</name>
    <name type="synonym">Achaearanea tepidariorum</name>
    <dbReference type="NCBI Taxonomy" id="114398"/>
    <lineage>
        <taxon>Eukaryota</taxon>
        <taxon>Metazoa</taxon>
        <taxon>Ecdysozoa</taxon>
        <taxon>Arthropoda</taxon>
        <taxon>Chelicerata</taxon>
        <taxon>Arachnida</taxon>
        <taxon>Araneae</taxon>
        <taxon>Araneomorphae</taxon>
        <taxon>Entelegynae</taxon>
        <taxon>Araneoidea</taxon>
        <taxon>Theridiidae</taxon>
        <taxon>Parasteatoda</taxon>
    </lineage>
</organism>
<dbReference type="Pfam" id="PF12309">
    <property type="entry name" value="KBP_C"/>
    <property type="match status" value="1"/>
</dbReference>
<evidence type="ECO:0000313" key="6">
    <source>
        <dbReference type="EMBL" id="LAA04687.1"/>
    </source>
</evidence>
<keyword evidence="4" id="KW-0963">Cytoplasm</keyword>
<keyword evidence="5" id="KW-0206">Cytoskeleton</keyword>
<reference evidence="6" key="1">
    <citation type="journal article" date="2016" name="Mol. Ecol. Resour.">
        <title>Evaluation of the impact of RNA preservation methods of spiders for de novo transcriptome assembly.</title>
        <authorList>
            <person name="Kono N."/>
            <person name="Nakamura H."/>
            <person name="Ito Y."/>
            <person name="Tomita M."/>
            <person name="Arakawa K."/>
        </authorList>
    </citation>
    <scope>NUCLEOTIDE SEQUENCE</scope>
    <source>
        <tissue evidence="6">Whole body</tissue>
    </source>
</reference>
<protein>
    <recommendedName>
        <fullName evidence="3">KIF-binding protein</fullName>
    </recommendedName>
</protein>
<name>A0A2L2Y9L6_PARTP</name>
<evidence type="ECO:0000256" key="2">
    <source>
        <dbReference type="ARBA" id="ARBA00010305"/>
    </source>
</evidence>
<dbReference type="SMART" id="SM00028">
    <property type="entry name" value="TPR"/>
    <property type="match status" value="2"/>
</dbReference>
<dbReference type="InterPro" id="IPR011990">
    <property type="entry name" value="TPR-like_helical_dom_sf"/>
</dbReference>
<dbReference type="GO" id="GO:0005856">
    <property type="term" value="C:cytoskeleton"/>
    <property type="evidence" value="ECO:0007669"/>
    <property type="project" value="UniProtKB-SubCell"/>
</dbReference>
<evidence type="ECO:0000256" key="3">
    <source>
        <dbReference type="ARBA" id="ARBA00016840"/>
    </source>
</evidence>
<dbReference type="InterPro" id="IPR022083">
    <property type="entry name" value="KBP"/>
</dbReference>
<dbReference type="EMBL" id="IAAA01017714">
    <property type="protein sequence ID" value="LAA04687.1"/>
    <property type="molecule type" value="mRNA"/>
</dbReference>
<dbReference type="EMBL" id="IAAA01017715">
    <property type="protein sequence ID" value="LAA04692.1"/>
    <property type="molecule type" value="mRNA"/>
</dbReference>
<dbReference type="Gene3D" id="1.25.40.10">
    <property type="entry name" value="Tetratricopeptide repeat domain"/>
    <property type="match status" value="1"/>
</dbReference>
<dbReference type="PANTHER" id="PTHR46321">
    <property type="entry name" value="KIF1-BINDING PROTEIN"/>
    <property type="match status" value="1"/>
</dbReference>
<dbReference type="AlphaFoldDB" id="A0A2L2Y9L6"/>
<proteinExistence type="evidence at transcript level"/>
<sequence length="567" mass="65980">MFVSEFSVWVTSAHDRYLIIKELLKNSKNDPPAEPYRSKYSAREMLNQLASEIEKKWVSYGNIQVKLLYALFNFEIGVISIETDEIAAGCDALNVSWEYIKDFAEAPEGCHLALKILNQLGIIWSERGDVGKALEYLTKAETIYNSYKSTRDVSPYNSEDMFVLENATERNWSTFEKTFTHTLYYMAQVYEAVDDNDKSASCCRETLKRQRESGDYDVNDWALNCATLSQYYTKNEMYVVARHLLCCATDAMAKKEKELNEKKMDEEKDVWNEVRQTKAAISCFWVKYCIGLLLDSRNGINLAKNMMEKLFPDKFQLTDEKEISDQEAEIPINVTTFTEAKNVFLFAVNHISVAKLHYTLNQYANYHVQIVQDHNTLFKCLAHFEKDLGRLCKMFKRRIDLLEDVLRKLNPQYYLSVCRQLQFELGEIYFEMMDFKCRMAKNPNAHAVNKINSLILQGITHFNGFLKSFQDKDGKDPDVFSDDNARPVLMAQLYIGRLHSKLIETDINRKLHNLSKSKDCYKYIVDYVERNPEHERFIETELPIAKEMLELVPESMAQIEASIPQSF</sequence>
<dbReference type="SUPFAM" id="SSF48452">
    <property type="entry name" value="TPR-like"/>
    <property type="match status" value="1"/>
</dbReference>
<comment type="subcellular location">
    <subcellularLocation>
        <location evidence="1">Cytoplasm</location>
        <location evidence="1">Cytoskeleton</location>
    </subcellularLocation>
</comment>
<dbReference type="OrthoDB" id="409897at2759"/>
<accession>A0A2L2Y9L6</accession>
<dbReference type="InterPro" id="IPR019734">
    <property type="entry name" value="TPR_rpt"/>
</dbReference>
<evidence type="ECO:0000256" key="4">
    <source>
        <dbReference type="ARBA" id="ARBA00022490"/>
    </source>
</evidence>
<evidence type="ECO:0000256" key="1">
    <source>
        <dbReference type="ARBA" id="ARBA00004245"/>
    </source>
</evidence>